<dbReference type="FunFam" id="3.30.70.270:FF:000001">
    <property type="entry name" value="Diguanylate cyclase domain protein"/>
    <property type="match status" value="1"/>
</dbReference>
<dbReference type="SUPFAM" id="SSF50998">
    <property type="entry name" value="Quinoprotein alcohol dehydrogenase-like"/>
    <property type="match status" value="1"/>
</dbReference>
<name>M2BAQ7_TREDN</name>
<comment type="caution">
    <text evidence="6">The sequence shown here is derived from an EMBL/GenBank/DDBJ whole genome shotgun (WGS) entry which is preliminary data.</text>
</comment>
<sequence>MCNVHKKLILFFLILYAFNLFADEDVFVFYSQPSSIVSKFVTGILQDSYGRIWFGTKEGLAYYDGIKYKNYEYIPFSKDSIQSSQIQCLYKDPIKAENGSDVFWIGTFYGVERFNIDTETFTHFDMTNSIVFGFLRDSHDRLWVGTLDGLYILNEDDGSVIEFSQTSEFYIGNNEISNIYEDSEGRLYACTHGGLWEYDEPNKRFRRSRLFEKDRTVTESIVNNIFEEDGVYWVSVWNTGLFRIDPKNGKRNLFTFSNNKITCLSNKFSDDILLIGTGGGGLISFDKNTYSYTEYTSKQRSYNLSNDFIFSIYVDTYGSLWVGTNGGGVNIYDTKRMWSKLILLHENKISSRENSVSGLSKDNKGNLWISLLNNGITYYDLSTGKKKYYLCSESKIISNSVFQFHIDKNEDIWVGTDIGLCKYDKKKDAFVGVSLYNENIIEDGERVIYSIISDDNGFLWIGTYDGGLIKFSPSSGILNRYKNDPKNPNSLCSNLIFSLLIDSCKRLWVGTNKGLAEYKPSTDEFTIYRYNVNNRKGISSDRITSLFQDVSGKLWIGTGDGGVNIFDIEKKEALNYTANEGLPANFITGMTDMDNNSICVAAIKGMTIFNQNAEIIYSYTFYNHERRFTTVPVTIGNQCFVGTQEGVLGVDINYLLSFKKQEVPVKIRTIGINGNQTPAFKIDLQKTYKYKYSENNISFEFSSMDLSPLSKPSYVFMLEGFDKNWINANMKNYVQYTNLKSGQYTFKVKDISNPYPEPASLTFIIENPFWLSLPMIAAYILIFAGMTFLICRLRQLFQYKIANKKLQEEQKDLISANEQLTVLSTVDELTGVGNRRQLDTVGKDIWRRGLDNKQPISLIMIDIDLFKQYNDLYGHQAGDNVLRTVAQTLQKNLRAKHDFVGRYGGEEFLVLLYNSSVSETMKISEKLRIEIKNLNIEHSAAKDKILTISLGAYTSVPTNELSYETMLSFADSALYKAKESGRDICKMYTE</sequence>
<evidence type="ECO:0000313" key="6">
    <source>
        <dbReference type="EMBL" id="EMB22072.1"/>
    </source>
</evidence>
<dbReference type="PROSITE" id="PS50887">
    <property type="entry name" value="GGDEF"/>
    <property type="match status" value="1"/>
</dbReference>
<dbReference type="Pfam" id="PF00990">
    <property type="entry name" value="GGDEF"/>
    <property type="match status" value="1"/>
</dbReference>
<dbReference type="InterPro" id="IPR015943">
    <property type="entry name" value="WD40/YVTN_repeat-like_dom_sf"/>
</dbReference>
<dbReference type="Gene3D" id="2.130.10.10">
    <property type="entry name" value="YVTN repeat-like/Quinoprotein amine dehydrogenase"/>
    <property type="match status" value="2"/>
</dbReference>
<dbReference type="EC" id="2.7.7.65" evidence="1"/>
<keyword evidence="3" id="KW-0472">Membrane</keyword>
<dbReference type="GO" id="GO:0043709">
    <property type="term" value="P:cell adhesion involved in single-species biofilm formation"/>
    <property type="evidence" value="ECO:0007669"/>
    <property type="project" value="TreeGrafter"/>
</dbReference>
<dbReference type="InterPro" id="IPR050469">
    <property type="entry name" value="Diguanylate_Cyclase"/>
</dbReference>
<comment type="catalytic activity">
    <reaction evidence="2">
        <text>2 GTP = 3',3'-c-di-GMP + 2 diphosphate</text>
        <dbReference type="Rhea" id="RHEA:24898"/>
        <dbReference type="ChEBI" id="CHEBI:33019"/>
        <dbReference type="ChEBI" id="CHEBI:37565"/>
        <dbReference type="ChEBI" id="CHEBI:58805"/>
        <dbReference type="EC" id="2.7.7.65"/>
    </reaction>
</comment>
<dbReference type="AlphaFoldDB" id="M2BAQ7"/>
<dbReference type="Proteomes" id="UP000016183">
    <property type="component" value="Unassembled WGS sequence"/>
</dbReference>
<dbReference type="InterPro" id="IPR000160">
    <property type="entry name" value="GGDEF_dom"/>
</dbReference>
<dbReference type="SMART" id="SM00267">
    <property type="entry name" value="GGDEF"/>
    <property type="match status" value="1"/>
</dbReference>
<keyword evidence="3" id="KW-1133">Transmembrane helix</keyword>
<protein>
    <recommendedName>
        <fullName evidence="1">diguanylate cyclase</fullName>
        <ecNumber evidence="1">2.7.7.65</ecNumber>
    </recommendedName>
</protein>
<dbReference type="CDD" id="cd01949">
    <property type="entry name" value="GGDEF"/>
    <property type="match status" value="1"/>
</dbReference>
<dbReference type="PATRIC" id="fig|999437.3.peg.2485"/>
<dbReference type="HOGENOM" id="CLU_301267_0_0_12"/>
<dbReference type="InterPro" id="IPR011123">
    <property type="entry name" value="Y_Y_Y"/>
</dbReference>
<dbReference type="EMBL" id="AGDZ01000028">
    <property type="protein sequence ID" value="EMB22072.1"/>
    <property type="molecule type" value="Genomic_DNA"/>
</dbReference>
<evidence type="ECO:0000256" key="3">
    <source>
        <dbReference type="SAM" id="Phobius"/>
    </source>
</evidence>
<keyword evidence="3" id="KW-0812">Transmembrane</keyword>
<dbReference type="NCBIfam" id="TIGR00254">
    <property type="entry name" value="GGDEF"/>
    <property type="match status" value="1"/>
</dbReference>
<dbReference type="InterPro" id="IPR013783">
    <property type="entry name" value="Ig-like_fold"/>
</dbReference>
<dbReference type="InterPro" id="IPR029787">
    <property type="entry name" value="Nucleotide_cyclase"/>
</dbReference>
<evidence type="ECO:0000256" key="4">
    <source>
        <dbReference type="SAM" id="SignalP"/>
    </source>
</evidence>
<dbReference type="SUPFAM" id="SSF55073">
    <property type="entry name" value="Nucleotide cyclase"/>
    <property type="match status" value="1"/>
</dbReference>
<proteinExistence type="predicted"/>
<feature type="transmembrane region" description="Helical" evidence="3">
    <location>
        <begin position="769"/>
        <end position="791"/>
    </location>
</feature>
<gene>
    <name evidence="6" type="ORF">HMPREF9733_02409</name>
</gene>
<dbReference type="InterPro" id="IPR043128">
    <property type="entry name" value="Rev_trsase/Diguanyl_cyclase"/>
</dbReference>
<accession>M2BAQ7</accession>
<dbReference type="RefSeq" id="WP_010697442.1">
    <property type="nucleotide sequence ID" value="NZ_KB442454.1"/>
</dbReference>
<feature type="signal peptide" evidence="4">
    <location>
        <begin position="1"/>
        <end position="22"/>
    </location>
</feature>
<evidence type="ECO:0000259" key="5">
    <source>
        <dbReference type="PROSITE" id="PS50887"/>
    </source>
</evidence>
<evidence type="ECO:0000256" key="1">
    <source>
        <dbReference type="ARBA" id="ARBA00012528"/>
    </source>
</evidence>
<dbReference type="InterPro" id="IPR011047">
    <property type="entry name" value="Quinoprotein_ADH-like_sf"/>
</dbReference>
<dbReference type="GO" id="GO:0052621">
    <property type="term" value="F:diguanylate cyclase activity"/>
    <property type="evidence" value="ECO:0007669"/>
    <property type="project" value="UniProtKB-EC"/>
</dbReference>
<dbReference type="Pfam" id="PF07494">
    <property type="entry name" value="Reg_prop"/>
    <property type="match status" value="5"/>
</dbReference>
<dbReference type="GO" id="GO:0005886">
    <property type="term" value="C:plasma membrane"/>
    <property type="evidence" value="ECO:0007669"/>
    <property type="project" value="TreeGrafter"/>
</dbReference>
<evidence type="ECO:0000313" key="7">
    <source>
        <dbReference type="Proteomes" id="UP000016183"/>
    </source>
</evidence>
<dbReference type="Pfam" id="PF07495">
    <property type="entry name" value="Y_Y_Y"/>
    <property type="match status" value="1"/>
</dbReference>
<feature type="chain" id="PRO_5004021318" description="diguanylate cyclase" evidence="4">
    <location>
        <begin position="23"/>
        <end position="990"/>
    </location>
</feature>
<organism evidence="6 7">
    <name type="scientific">Treponema denticola SP33</name>
    <dbReference type="NCBI Taxonomy" id="999437"/>
    <lineage>
        <taxon>Bacteria</taxon>
        <taxon>Pseudomonadati</taxon>
        <taxon>Spirochaetota</taxon>
        <taxon>Spirochaetia</taxon>
        <taxon>Spirochaetales</taxon>
        <taxon>Treponemataceae</taxon>
        <taxon>Treponema</taxon>
    </lineage>
</organism>
<dbReference type="Gene3D" id="3.30.70.270">
    <property type="match status" value="1"/>
</dbReference>
<reference evidence="6 7" key="1">
    <citation type="submission" date="2012-01" db="EMBL/GenBank/DDBJ databases">
        <title>The Genome Sequence of Treponema denticola SP33.</title>
        <authorList>
            <consortium name="The Broad Institute Genome Sequencing Platform"/>
            <person name="Earl A."/>
            <person name="Ward D."/>
            <person name="Feldgarden M."/>
            <person name="Gevers D."/>
            <person name="Blanton J.M."/>
            <person name="Fenno C.J."/>
            <person name="Baranova O.V."/>
            <person name="Mathney J."/>
            <person name="Dewhirst F.E."/>
            <person name="Izard J."/>
            <person name="Young S.K."/>
            <person name="Zeng Q."/>
            <person name="Gargeya S."/>
            <person name="Fitzgerald M."/>
            <person name="Haas B."/>
            <person name="Abouelleil A."/>
            <person name="Alvarado L."/>
            <person name="Arachchi H.M."/>
            <person name="Berlin A."/>
            <person name="Chapman S.B."/>
            <person name="Gearin G."/>
            <person name="Goldberg J."/>
            <person name="Griggs A."/>
            <person name="Gujja S."/>
            <person name="Hansen M."/>
            <person name="Heiman D."/>
            <person name="Howarth C."/>
            <person name="Larimer J."/>
            <person name="Lui A."/>
            <person name="MacDonald P.J.P."/>
            <person name="McCowen C."/>
            <person name="Montmayeur A."/>
            <person name="Murphy C."/>
            <person name="Neiman D."/>
            <person name="Pearson M."/>
            <person name="Priest M."/>
            <person name="Roberts A."/>
            <person name="Saif S."/>
            <person name="Shea T."/>
            <person name="Sisk P."/>
            <person name="Stolte C."/>
            <person name="Sykes S."/>
            <person name="Wortman J."/>
            <person name="Nusbaum C."/>
            <person name="Birren B."/>
        </authorList>
    </citation>
    <scope>NUCLEOTIDE SEQUENCE [LARGE SCALE GENOMIC DNA]</scope>
    <source>
        <strain evidence="6 7">SP33</strain>
    </source>
</reference>
<dbReference type="GO" id="GO:1902201">
    <property type="term" value="P:negative regulation of bacterial-type flagellum-dependent cell motility"/>
    <property type="evidence" value="ECO:0007669"/>
    <property type="project" value="TreeGrafter"/>
</dbReference>
<evidence type="ECO:0000256" key="2">
    <source>
        <dbReference type="ARBA" id="ARBA00034247"/>
    </source>
</evidence>
<dbReference type="PANTHER" id="PTHR45138">
    <property type="entry name" value="REGULATORY COMPONENTS OF SENSORY TRANSDUCTION SYSTEM"/>
    <property type="match status" value="1"/>
</dbReference>
<dbReference type="Gene3D" id="2.60.40.10">
    <property type="entry name" value="Immunoglobulins"/>
    <property type="match status" value="1"/>
</dbReference>
<feature type="domain" description="GGDEF" evidence="5">
    <location>
        <begin position="854"/>
        <end position="990"/>
    </location>
</feature>
<dbReference type="PANTHER" id="PTHR45138:SF9">
    <property type="entry name" value="DIGUANYLATE CYCLASE DGCM-RELATED"/>
    <property type="match status" value="1"/>
</dbReference>
<keyword evidence="4" id="KW-0732">Signal</keyword>
<dbReference type="OrthoDB" id="9813394at2"/>
<dbReference type="InterPro" id="IPR011110">
    <property type="entry name" value="Reg_prop"/>
</dbReference>